<evidence type="ECO:0000313" key="3">
    <source>
        <dbReference type="Proteomes" id="UP000285430"/>
    </source>
</evidence>
<name>A0A418EJ75_APHAT</name>
<accession>A0A418EJ75</accession>
<dbReference type="Proteomes" id="UP000285430">
    <property type="component" value="Unassembled WGS sequence"/>
</dbReference>
<evidence type="ECO:0000313" key="2">
    <source>
        <dbReference type="EMBL" id="RHZ14186.1"/>
    </source>
</evidence>
<keyword evidence="1" id="KW-1133">Transmembrane helix</keyword>
<keyword evidence="1" id="KW-0472">Membrane</keyword>
<keyword evidence="1" id="KW-0812">Transmembrane</keyword>
<feature type="transmembrane region" description="Helical" evidence="1">
    <location>
        <begin position="357"/>
        <end position="377"/>
    </location>
</feature>
<evidence type="ECO:0000256" key="1">
    <source>
        <dbReference type="SAM" id="Phobius"/>
    </source>
</evidence>
<dbReference type="Gene3D" id="3.40.50.1240">
    <property type="entry name" value="Phosphoglycerate mutase-like"/>
    <property type="match status" value="1"/>
</dbReference>
<protein>
    <submittedName>
        <fullName evidence="2">Uncharacterized protein</fullName>
    </submittedName>
</protein>
<dbReference type="SUPFAM" id="SSF53254">
    <property type="entry name" value="Phosphoglycerate mutase-like"/>
    <property type="match status" value="1"/>
</dbReference>
<proteinExistence type="predicted"/>
<organism evidence="2 3">
    <name type="scientific">Aphanomyces astaci</name>
    <name type="common">Crayfish plague agent</name>
    <dbReference type="NCBI Taxonomy" id="112090"/>
    <lineage>
        <taxon>Eukaryota</taxon>
        <taxon>Sar</taxon>
        <taxon>Stramenopiles</taxon>
        <taxon>Oomycota</taxon>
        <taxon>Saprolegniomycetes</taxon>
        <taxon>Saprolegniales</taxon>
        <taxon>Verrucalvaceae</taxon>
        <taxon>Aphanomyces</taxon>
    </lineage>
</organism>
<dbReference type="EMBL" id="QUTH01004373">
    <property type="protein sequence ID" value="RHZ14186.1"/>
    <property type="molecule type" value="Genomic_DNA"/>
</dbReference>
<dbReference type="AlphaFoldDB" id="A0A418EJ75"/>
<gene>
    <name evidence="2" type="ORF">DYB37_006265</name>
</gene>
<sequence length="431" mass="48018">MEKYHIKSLAPCQRKMECKEVKIVRARRGHLLHMKAWAVYLCLTAGHRVAATEAFADYAYCSKHVEQNVIAPLDNPDQYTLQQVQIVMRHGAHGDSYPHHVYDMRYMEGETELKGNCHVGQLLDEGYAQEFQNGRTDMHRTVMSGQLVVDAMFPPPSSSAVVPWHVGDIALSSYVPNPTACPKLVEIKAQFEASPGYVAWMANQSAVVDLTRATFQSYDARMLFDCLVTSRCSQPQSLPHLLSSSHYDQIITYERDKRMKIYVDSDAVYAKASIAKVMLAIRNRMLLRVRGGANTSRFALYSDDKLCPLDVFTNMTAFATDKAICAASLKGMAVKPVQSESLDVGNEDVDTQVSFKALVLFVFVGLLLGVVFGLIMAQTLAKNGQPKHTSIDKGPAKSTFVTIQSPGNQRDDDCQNEDDTLLLCQSPKHKR</sequence>
<dbReference type="VEuPathDB" id="FungiDB:H257_12584"/>
<dbReference type="InterPro" id="IPR029033">
    <property type="entry name" value="His_PPase_superfam"/>
</dbReference>
<reference evidence="2 3" key="1">
    <citation type="submission" date="2018-08" db="EMBL/GenBank/DDBJ databases">
        <title>Aphanomyces genome sequencing and annotation.</title>
        <authorList>
            <person name="Minardi D."/>
            <person name="Oidtmann B."/>
            <person name="Van Der Giezen M."/>
            <person name="Studholme D.J."/>
        </authorList>
    </citation>
    <scope>NUCLEOTIDE SEQUENCE [LARGE SCALE GENOMIC DNA]</scope>
    <source>
        <strain evidence="2 3">Da</strain>
    </source>
</reference>
<comment type="caution">
    <text evidence="2">The sequence shown here is derived from an EMBL/GenBank/DDBJ whole genome shotgun (WGS) entry which is preliminary data.</text>
</comment>